<evidence type="ECO:0000256" key="3">
    <source>
        <dbReference type="ARBA" id="ARBA00022695"/>
    </source>
</evidence>
<feature type="binding site" evidence="9">
    <location>
        <position position="18"/>
    </location>
    <ligand>
        <name>ATP</name>
        <dbReference type="ChEBI" id="CHEBI:30616"/>
    </ligand>
</feature>
<feature type="binding site" evidence="9">
    <location>
        <position position="74"/>
    </location>
    <ligand>
        <name>substrate</name>
    </ligand>
</feature>
<evidence type="ECO:0000256" key="6">
    <source>
        <dbReference type="ARBA" id="ARBA00022842"/>
    </source>
</evidence>
<keyword evidence="3 9" id="KW-0548">Nucleotidyltransferase</keyword>
<dbReference type="InterPro" id="IPR004821">
    <property type="entry name" value="Cyt_trans-like"/>
</dbReference>
<evidence type="ECO:0000256" key="4">
    <source>
        <dbReference type="ARBA" id="ARBA00022741"/>
    </source>
</evidence>
<evidence type="ECO:0000256" key="1">
    <source>
        <dbReference type="ARBA" id="ARBA00022490"/>
    </source>
</evidence>
<dbReference type="EC" id="2.7.7.3" evidence="9"/>
<feature type="binding site" evidence="9">
    <location>
        <position position="88"/>
    </location>
    <ligand>
        <name>substrate</name>
    </ligand>
</feature>
<keyword evidence="4 9" id="KW-0547">Nucleotide-binding</keyword>
<evidence type="ECO:0000256" key="2">
    <source>
        <dbReference type="ARBA" id="ARBA00022679"/>
    </source>
</evidence>
<comment type="subcellular location">
    <subcellularLocation>
        <location evidence="9">Cytoplasm</location>
    </subcellularLocation>
</comment>
<evidence type="ECO:0000256" key="8">
    <source>
        <dbReference type="ARBA" id="ARBA00029346"/>
    </source>
</evidence>
<name>A0A450SN36_9GAMM</name>
<dbReference type="CDD" id="cd02163">
    <property type="entry name" value="PPAT"/>
    <property type="match status" value="1"/>
</dbReference>
<dbReference type="NCBIfam" id="TIGR00125">
    <property type="entry name" value="cyt_tran_rel"/>
    <property type="match status" value="1"/>
</dbReference>
<comment type="pathway">
    <text evidence="9">Cofactor biosynthesis; coenzyme A biosynthesis; CoA from (R)-pantothenate: step 4/5.</text>
</comment>
<dbReference type="GO" id="GO:0005524">
    <property type="term" value="F:ATP binding"/>
    <property type="evidence" value="ECO:0007669"/>
    <property type="project" value="UniProtKB-KW"/>
</dbReference>
<dbReference type="GO" id="GO:0005737">
    <property type="term" value="C:cytoplasm"/>
    <property type="evidence" value="ECO:0007669"/>
    <property type="project" value="UniProtKB-SubCell"/>
</dbReference>
<dbReference type="Pfam" id="PF01467">
    <property type="entry name" value="CTP_transf_like"/>
    <property type="match status" value="1"/>
</dbReference>
<dbReference type="InterPro" id="IPR001980">
    <property type="entry name" value="PPAT"/>
</dbReference>
<comment type="catalytic activity">
    <reaction evidence="8 9">
        <text>(R)-4'-phosphopantetheine + ATP + H(+) = 3'-dephospho-CoA + diphosphate</text>
        <dbReference type="Rhea" id="RHEA:19801"/>
        <dbReference type="ChEBI" id="CHEBI:15378"/>
        <dbReference type="ChEBI" id="CHEBI:30616"/>
        <dbReference type="ChEBI" id="CHEBI:33019"/>
        <dbReference type="ChEBI" id="CHEBI:57328"/>
        <dbReference type="ChEBI" id="CHEBI:61723"/>
        <dbReference type="EC" id="2.7.7.3"/>
    </reaction>
</comment>
<dbReference type="Gene3D" id="3.40.50.620">
    <property type="entry name" value="HUPs"/>
    <property type="match status" value="1"/>
</dbReference>
<evidence type="ECO:0000256" key="5">
    <source>
        <dbReference type="ARBA" id="ARBA00022840"/>
    </source>
</evidence>
<dbReference type="HAMAP" id="MF_00151">
    <property type="entry name" value="PPAT_bact"/>
    <property type="match status" value="1"/>
</dbReference>
<evidence type="ECO:0000313" key="11">
    <source>
        <dbReference type="EMBL" id="VFJ55204.1"/>
    </source>
</evidence>
<evidence type="ECO:0000259" key="10">
    <source>
        <dbReference type="Pfam" id="PF01467"/>
    </source>
</evidence>
<feature type="binding site" evidence="9">
    <location>
        <position position="10"/>
    </location>
    <ligand>
        <name>substrate</name>
    </ligand>
</feature>
<dbReference type="PANTHER" id="PTHR21342">
    <property type="entry name" value="PHOSPHOPANTETHEINE ADENYLYLTRANSFERASE"/>
    <property type="match status" value="1"/>
</dbReference>
<accession>A0A450SN36</accession>
<feature type="binding site" evidence="9">
    <location>
        <begin position="10"/>
        <end position="11"/>
    </location>
    <ligand>
        <name>ATP</name>
        <dbReference type="ChEBI" id="CHEBI:30616"/>
    </ligand>
</feature>
<feature type="site" description="Transition state stabilizer" evidence="9">
    <location>
        <position position="18"/>
    </location>
</feature>
<feature type="binding site" evidence="9">
    <location>
        <begin position="124"/>
        <end position="130"/>
    </location>
    <ligand>
        <name>ATP</name>
        <dbReference type="ChEBI" id="CHEBI:30616"/>
    </ligand>
</feature>
<keyword evidence="5 9" id="KW-0067">ATP-binding</keyword>
<evidence type="ECO:0000256" key="7">
    <source>
        <dbReference type="ARBA" id="ARBA00022993"/>
    </source>
</evidence>
<keyword evidence="2 9" id="KW-0808">Transferase</keyword>
<protein>
    <recommendedName>
        <fullName evidence="9">Phosphopantetheine adenylyltransferase</fullName>
        <ecNumber evidence="9">2.7.7.3</ecNumber>
    </recommendedName>
    <alternativeName>
        <fullName evidence="9">Dephospho-CoA pyrophosphorylase</fullName>
    </alternativeName>
    <alternativeName>
        <fullName evidence="9">Pantetheine-phosphate adenylyltransferase</fullName>
        <shortName evidence="9">PPAT</shortName>
    </alternativeName>
</protein>
<comment type="similarity">
    <text evidence="9">Belongs to the bacterial CoaD family.</text>
</comment>
<dbReference type="EMBL" id="CAADEX010000051">
    <property type="protein sequence ID" value="VFJ55204.1"/>
    <property type="molecule type" value="Genomic_DNA"/>
</dbReference>
<organism evidence="11">
    <name type="scientific">Candidatus Kentrum sp. DK</name>
    <dbReference type="NCBI Taxonomy" id="2126562"/>
    <lineage>
        <taxon>Bacteria</taxon>
        <taxon>Pseudomonadati</taxon>
        <taxon>Pseudomonadota</taxon>
        <taxon>Gammaproteobacteria</taxon>
        <taxon>Candidatus Kentrum</taxon>
    </lineage>
</organism>
<dbReference type="PRINTS" id="PR01020">
    <property type="entry name" value="LPSBIOSNTHSS"/>
</dbReference>
<comment type="cofactor">
    <cofactor evidence="9">
        <name>Mg(2+)</name>
        <dbReference type="ChEBI" id="CHEBI:18420"/>
    </cofactor>
</comment>
<dbReference type="GO" id="GO:0015937">
    <property type="term" value="P:coenzyme A biosynthetic process"/>
    <property type="evidence" value="ECO:0007669"/>
    <property type="project" value="UniProtKB-UniRule"/>
</dbReference>
<proteinExistence type="inferred from homology"/>
<keyword evidence="1 9" id="KW-0963">Cytoplasm</keyword>
<feature type="domain" description="Cytidyltransferase-like" evidence="10">
    <location>
        <begin position="6"/>
        <end position="134"/>
    </location>
</feature>
<dbReference type="NCBIfam" id="TIGR01510">
    <property type="entry name" value="coaD_prev_kdtB"/>
    <property type="match status" value="1"/>
</dbReference>
<dbReference type="GO" id="GO:0004595">
    <property type="term" value="F:pantetheine-phosphate adenylyltransferase activity"/>
    <property type="evidence" value="ECO:0007669"/>
    <property type="project" value="UniProtKB-UniRule"/>
</dbReference>
<feature type="binding site" evidence="9">
    <location>
        <position position="42"/>
    </location>
    <ligand>
        <name>substrate</name>
    </ligand>
</feature>
<dbReference type="UniPathway" id="UPA00241">
    <property type="reaction ID" value="UER00355"/>
</dbReference>
<evidence type="ECO:0000256" key="9">
    <source>
        <dbReference type="HAMAP-Rule" id="MF_00151"/>
    </source>
</evidence>
<keyword evidence="7 9" id="KW-0173">Coenzyme A biosynthesis</keyword>
<comment type="function">
    <text evidence="9">Reversibly transfers an adenylyl group from ATP to 4'-phosphopantetheine, yielding dephospho-CoA (dPCoA) and pyrophosphate.</text>
</comment>
<dbReference type="PANTHER" id="PTHR21342:SF1">
    <property type="entry name" value="PHOSPHOPANTETHEINE ADENYLYLTRANSFERASE"/>
    <property type="match status" value="1"/>
</dbReference>
<feature type="binding site" evidence="9">
    <location>
        <position position="99"/>
    </location>
    <ligand>
        <name>ATP</name>
        <dbReference type="ChEBI" id="CHEBI:30616"/>
    </ligand>
</feature>
<feature type="binding site" evidence="9">
    <location>
        <begin position="89"/>
        <end position="91"/>
    </location>
    <ligand>
        <name>ATP</name>
        <dbReference type="ChEBI" id="CHEBI:30616"/>
    </ligand>
</feature>
<dbReference type="AlphaFoldDB" id="A0A450SN36"/>
<comment type="subunit">
    <text evidence="9">Homohexamer.</text>
</comment>
<dbReference type="InterPro" id="IPR014729">
    <property type="entry name" value="Rossmann-like_a/b/a_fold"/>
</dbReference>
<dbReference type="SUPFAM" id="SSF52374">
    <property type="entry name" value="Nucleotidylyl transferase"/>
    <property type="match status" value="1"/>
</dbReference>
<reference evidence="11" key="1">
    <citation type="submission" date="2019-02" db="EMBL/GenBank/DDBJ databases">
        <authorList>
            <person name="Gruber-Vodicka R. H."/>
            <person name="Seah K. B. B."/>
        </authorList>
    </citation>
    <scope>NUCLEOTIDE SEQUENCE</scope>
    <source>
        <strain evidence="11">BECK_DK47</strain>
    </source>
</reference>
<sequence>MKITALYPGTFDPMTNGHVDLVERASVLFHEVIVGVAQSTVKNTLLSLEDRIALASDALTSLPNVRVCEFTGLLSDFARGSKAGILLRGVRSVSDFENEFQRVHVNRILGAGLDTIFMAPGEGLGHISSSLVREIILAGGDPGRFVPPVVRAALAKKFDQSASGSPESDG</sequence>
<keyword evidence="6 9" id="KW-0460">Magnesium</keyword>
<gene>
    <name evidence="9" type="primary">coaD</name>
    <name evidence="11" type="ORF">BECKDK2373B_GA0170837_10514</name>
</gene>